<dbReference type="InterPro" id="IPR051012">
    <property type="entry name" value="CellSynth/LPSAsmb/PSIAsmb"/>
</dbReference>
<accession>A0A080LYY1</accession>
<keyword evidence="5" id="KW-0449">Lipoprotein</keyword>
<dbReference type="InterPro" id="IPR019734">
    <property type="entry name" value="TPR_rpt"/>
</dbReference>
<feature type="compositionally biased region" description="Polar residues" evidence="3">
    <location>
        <begin position="121"/>
        <end position="135"/>
    </location>
</feature>
<proteinExistence type="predicted"/>
<dbReference type="Proteomes" id="UP000020077">
    <property type="component" value="Unassembled WGS sequence"/>
</dbReference>
<comment type="caution">
    <text evidence="5">The sequence shown here is derived from an EMBL/GenBank/DDBJ whole genome shotgun (WGS) entry which is preliminary data.</text>
</comment>
<feature type="transmembrane region" description="Helical" evidence="4">
    <location>
        <begin position="39"/>
        <end position="60"/>
    </location>
</feature>
<dbReference type="Pfam" id="PF14559">
    <property type="entry name" value="TPR_19"/>
    <property type="match status" value="1"/>
</dbReference>
<evidence type="ECO:0000256" key="2">
    <source>
        <dbReference type="ARBA" id="ARBA00022803"/>
    </source>
</evidence>
<dbReference type="PANTHER" id="PTHR45586:SF1">
    <property type="entry name" value="LIPOPOLYSACCHARIDE ASSEMBLY PROTEIN B"/>
    <property type="match status" value="1"/>
</dbReference>
<evidence type="ECO:0000313" key="5">
    <source>
        <dbReference type="EMBL" id="KFB74058.1"/>
    </source>
</evidence>
<evidence type="ECO:0000256" key="4">
    <source>
        <dbReference type="SAM" id="Phobius"/>
    </source>
</evidence>
<keyword evidence="4" id="KW-0812">Transmembrane</keyword>
<feature type="region of interest" description="Disordered" evidence="3">
    <location>
        <begin position="163"/>
        <end position="198"/>
    </location>
</feature>
<organism evidence="5 6">
    <name type="scientific">Candidatus Accumulibacter phosphatis</name>
    <dbReference type="NCBI Taxonomy" id="327160"/>
    <lineage>
        <taxon>Bacteria</taxon>
        <taxon>Pseudomonadati</taxon>
        <taxon>Pseudomonadota</taxon>
        <taxon>Betaproteobacteria</taxon>
        <taxon>Candidatus Accumulibacter</taxon>
    </lineage>
</organism>
<dbReference type="InterPro" id="IPR011990">
    <property type="entry name" value="TPR-like_helical_dom_sf"/>
</dbReference>
<keyword evidence="4" id="KW-1133">Transmembrane helix</keyword>
<dbReference type="SMART" id="SM00028">
    <property type="entry name" value="TPR"/>
    <property type="match status" value="2"/>
</dbReference>
<evidence type="ECO:0000313" key="6">
    <source>
        <dbReference type="Proteomes" id="UP000020077"/>
    </source>
</evidence>
<dbReference type="Pfam" id="PF13432">
    <property type="entry name" value="TPR_16"/>
    <property type="match status" value="1"/>
</dbReference>
<sequence length="378" mass="40331">MSLLNQMLQDLDARRAAQGVGNPLPNAVRPLPKPQASRLPMVLGMLVLTFLAGGSAFLYWEIRQETAPSAMSGAPPLAPAPAVLTTASPPPLAQLAVEPLKSLQAEPALPAGWAAMDGGPRTSTDSVGSLPQPQSEAKPAAASSVVENGFTGDRSKLAAIEQPLTAPPWPSPQRENRSSRIPIIERSDALGSSTDRPETEYRKAIASLNQGAVAEALEGLRNALRQDGSHVASRQVLVRLLLEARRLDEAVQVLQEGLLGQPEQIGWAMTLARLQLDRGDLSGAWKTLDHSLPAAGNNADYQGFTAHLLQRLGRNKEAAEHYQAATRVAPGDGRWWLGLGLAWEADGRSTEARDALHMAKAAGTLSAELTAWVEQKLR</sequence>
<dbReference type="SUPFAM" id="SSF48452">
    <property type="entry name" value="TPR-like"/>
    <property type="match status" value="1"/>
</dbReference>
<reference evidence="5 6" key="1">
    <citation type="submission" date="2014-02" db="EMBL/GenBank/DDBJ databases">
        <title>Expanding our view of genomic diversity in Candidatus Accumulibacter clades.</title>
        <authorList>
            <person name="Skennerton C.T."/>
            <person name="Barr J.J."/>
            <person name="Slater F.R."/>
            <person name="Bond P.L."/>
            <person name="Tyson G.W."/>
        </authorList>
    </citation>
    <scope>NUCLEOTIDE SEQUENCE [LARGE SCALE GENOMIC DNA]</scope>
    <source>
        <strain evidence="6">BA-91</strain>
    </source>
</reference>
<dbReference type="PANTHER" id="PTHR45586">
    <property type="entry name" value="TPR REPEAT-CONTAINING PROTEIN PA4667"/>
    <property type="match status" value="1"/>
</dbReference>
<dbReference type="EMBL" id="JDVG02000113">
    <property type="protein sequence ID" value="KFB74058.1"/>
    <property type="molecule type" value="Genomic_DNA"/>
</dbReference>
<name>A0A080LYY1_9PROT</name>
<evidence type="ECO:0000256" key="1">
    <source>
        <dbReference type="ARBA" id="ARBA00022737"/>
    </source>
</evidence>
<keyword evidence="1" id="KW-0677">Repeat</keyword>
<feature type="region of interest" description="Disordered" evidence="3">
    <location>
        <begin position="111"/>
        <end position="146"/>
    </location>
</feature>
<keyword evidence="4" id="KW-0472">Membrane</keyword>
<keyword evidence="2" id="KW-0802">TPR repeat</keyword>
<dbReference type="Gene3D" id="1.25.40.10">
    <property type="entry name" value="Tetratricopeptide repeat domain"/>
    <property type="match status" value="1"/>
</dbReference>
<protein>
    <submittedName>
        <fullName evidence="5">Putative PEP-CTERM system TPR-repeat lipoprotein</fullName>
    </submittedName>
</protein>
<feature type="compositionally biased region" description="Basic and acidic residues" evidence="3">
    <location>
        <begin position="174"/>
        <end position="188"/>
    </location>
</feature>
<evidence type="ECO:0000256" key="3">
    <source>
        <dbReference type="SAM" id="MobiDB-lite"/>
    </source>
</evidence>
<gene>
    <name evidence="5" type="ORF">AW09_000662</name>
</gene>
<dbReference type="AlphaFoldDB" id="A0A080LYY1"/>